<keyword evidence="4" id="KW-0238">DNA-binding</keyword>
<dbReference type="GO" id="GO:0003700">
    <property type="term" value="F:DNA-binding transcription factor activity"/>
    <property type="evidence" value="ECO:0007669"/>
    <property type="project" value="InterPro"/>
</dbReference>
<evidence type="ECO:0000256" key="2">
    <source>
        <dbReference type="ARBA" id="ARBA00022458"/>
    </source>
</evidence>
<dbReference type="InterPro" id="IPR050389">
    <property type="entry name" value="LysR-type_TF"/>
</dbReference>
<dbReference type="InterPro" id="IPR037402">
    <property type="entry name" value="YidZ_PBP2"/>
</dbReference>
<reference evidence="7 8" key="1">
    <citation type="journal article" date="2016" name="Environ. Microbiol.">
        <title>New Methyloceanibacter diversity from North Sea sediments includes methanotroph containing solely the soluble methane monooxygenase.</title>
        <authorList>
            <person name="Vekeman B."/>
            <person name="Kerckhof F.M."/>
            <person name="Cremers G."/>
            <person name="de Vos P."/>
            <person name="Vandamme P."/>
            <person name="Boon N."/>
            <person name="Op den Camp H.J."/>
            <person name="Heylen K."/>
        </authorList>
    </citation>
    <scope>NUCLEOTIDE SEQUENCE [LARGE SCALE GENOMIC DNA]</scope>
    <source>
        <strain evidence="7 8">R-67174</strain>
    </source>
</reference>
<comment type="caution">
    <text evidence="7">The sequence shown here is derived from an EMBL/GenBank/DDBJ whole genome shotgun (WGS) entry which is preliminary data.</text>
</comment>
<evidence type="ECO:0000313" key="8">
    <source>
        <dbReference type="Proteomes" id="UP000094501"/>
    </source>
</evidence>
<dbReference type="AlphaFoldDB" id="A0A1E3VWJ3"/>
<dbReference type="SUPFAM" id="SSF53850">
    <property type="entry name" value="Periplasmic binding protein-like II"/>
    <property type="match status" value="1"/>
</dbReference>
<dbReference type="Pfam" id="PF00126">
    <property type="entry name" value="HTH_1"/>
    <property type="match status" value="1"/>
</dbReference>
<dbReference type="STRING" id="1774968.AUC68_10140"/>
<dbReference type="InterPro" id="IPR005119">
    <property type="entry name" value="LysR_subst-bd"/>
</dbReference>
<evidence type="ECO:0000313" key="7">
    <source>
        <dbReference type="EMBL" id="ODR97889.1"/>
    </source>
</evidence>
<evidence type="ECO:0000259" key="6">
    <source>
        <dbReference type="PROSITE" id="PS50931"/>
    </source>
</evidence>
<dbReference type="PANTHER" id="PTHR30118:SF15">
    <property type="entry name" value="TRANSCRIPTIONAL REGULATORY PROTEIN"/>
    <property type="match status" value="1"/>
</dbReference>
<dbReference type="InterPro" id="IPR000847">
    <property type="entry name" value="LysR_HTH_N"/>
</dbReference>
<dbReference type="SUPFAM" id="SSF46785">
    <property type="entry name" value="Winged helix' DNA-binding domain"/>
    <property type="match status" value="1"/>
</dbReference>
<gene>
    <name evidence="7" type="ORF">AUC68_10140</name>
</gene>
<dbReference type="Gene3D" id="1.10.10.10">
    <property type="entry name" value="Winged helix-like DNA-binding domain superfamily/Winged helix DNA-binding domain"/>
    <property type="match status" value="1"/>
</dbReference>
<dbReference type="Proteomes" id="UP000094501">
    <property type="component" value="Unassembled WGS sequence"/>
</dbReference>
<accession>A0A1E3VWJ3</accession>
<feature type="domain" description="HTH lysR-type" evidence="6">
    <location>
        <begin position="6"/>
        <end position="63"/>
    </location>
</feature>
<dbReference type="InterPro" id="IPR036388">
    <property type="entry name" value="WH-like_DNA-bd_sf"/>
</dbReference>
<evidence type="ECO:0000256" key="5">
    <source>
        <dbReference type="ARBA" id="ARBA00023163"/>
    </source>
</evidence>
<organism evidence="7 8">
    <name type="scientific">Methyloceanibacter methanicus</name>
    <dbReference type="NCBI Taxonomy" id="1774968"/>
    <lineage>
        <taxon>Bacteria</taxon>
        <taxon>Pseudomonadati</taxon>
        <taxon>Pseudomonadota</taxon>
        <taxon>Alphaproteobacteria</taxon>
        <taxon>Hyphomicrobiales</taxon>
        <taxon>Hyphomicrobiaceae</taxon>
        <taxon>Methyloceanibacter</taxon>
    </lineage>
</organism>
<dbReference type="InterPro" id="IPR036390">
    <property type="entry name" value="WH_DNA-bd_sf"/>
</dbReference>
<proteinExistence type="inferred from homology"/>
<keyword evidence="2" id="KW-0536">Nodulation</keyword>
<dbReference type="Pfam" id="PF03466">
    <property type="entry name" value="LysR_substrate"/>
    <property type="match status" value="1"/>
</dbReference>
<dbReference type="PANTHER" id="PTHR30118">
    <property type="entry name" value="HTH-TYPE TRANSCRIPTIONAL REGULATOR LEUO-RELATED"/>
    <property type="match status" value="1"/>
</dbReference>
<evidence type="ECO:0000256" key="4">
    <source>
        <dbReference type="ARBA" id="ARBA00023125"/>
    </source>
</evidence>
<dbReference type="GO" id="GO:0003677">
    <property type="term" value="F:DNA binding"/>
    <property type="evidence" value="ECO:0007669"/>
    <property type="project" value="UniProtKB-KW"/>
</dbReference>
<dbReference type="PRINTS" id="PR00039">
    <property type="entry name" value="HTHLYSR"/>
</dbReference>
<dbReference type="CDD" id="cd08417">
    <property type="entry name" value="PBP2_Nitroaromatics_like"/>
    <property type="match status" value="1"/>
</dbReference>
<dbReference type="EMBL" id="LPWG01000014">
    <property type="protein sequence ID" value="ODR97889.1"/>
    <property type="molecule type" value="Genomic_DNA"/>
</dbReference>
<keyword evidence="3" id="KW-0805">Transcription regulation</keyword>
<keyword evidence="8" id="KW-1185">Reference proteome</keyword>
<dbReference type="Gene3D" id="3.40.190.10">
    <property type="entry name" value="Periplasmic binding protein-like II"/>
    <property type="match status" value="2"/>
</dbReference>
<name>A0A1E3VWJ3_9HYPH</name>
<comment type="similarity">
    <text evidence="1">Belongs to the LysR transcriptional regulatory family.</text>
</comment>
<protein>
    <recommendedName>
        <fullName evidence="6">HTH lysR-type domain-containing protein</fullName>
    </recommendedName>
</protein>
<evidence type="ECO:0000256" key="1">
    <source>
        <dbReference type="ARBA" id="ARBA00009437"/>
    </source>
</evidence>
<dbReference type="PROSITE" id="PS50931">
    <property type="entry name" value="HTH_LYSR"/>
    <property type="match status" value="1"/>
</dbReference>
<keyword evidence="5" id="KW-0804">Transcription</keyword>
<sequence length="303" mass="33838">MNLRKLDLNLLLVFDAIYAEASITRAAKKLGITQPALSNALRRLRDHLGDPLFEREGHGVAPTPEARRLAPGIQTALRSIDRVVSRAEDFDPASGAREFSVIVPDALEPLLMPALLNAASREAPNVTFVMRPLFAAGIEQPLCDKTVDLGFYLEAIDNEDIQSSFVTAMPICVAVRADHPVYRTKESFTAEDLCEAGFVVIDSGLRKMTRIEQAIQARGLSRRVVCAAPRIWSLPYIVAETDLVATVPRVLGEYLAPKLNLKLFDVPFDLPNQDWYMVWHKDFDLDPAHVWLRRQVLALFHDA</sequence>
<evidence type="ECO:0000256" key="3">
    <source>
        <dbReference type="ARBA" id="ARBA00023015"/>
    </source>
</evidence>